<sequence length="197" mass="21812">MVSFMLKITLTGPLLFLDNASEALRYGFHQTQQCNNFEKAFLCIRKCLDFRYDVAFSDKDCYCTCYIKKEKGKYKYLGAVTQWKLGAPTTKMPAWALPDNSLFVNHQEDEAIGAELQGDNLHGDKPDGDNDDNTENHDNQHNSTIGNSDVQHNVNVTTAVTVDNSTNADNIKTDLTNTASDSAVNGFADTTVASVNQ</sequence>
<reference evidence="3" key="1">
    <citation type="submission" date="2025-08" db="UniProtKB">
        <authorList>
            <consortium name="RefSeq"/>
        </authorList>
    </citation>
    <scope>IDENTIFICATION</scope>
    <source>
        <tissue evidence="3">Whole larvae</tissue>
    </source>
</reference>
<accession>A0ABM3MW15</accession>
<feature type="compositionally biased region" description="Basic and acidic residues" evidence="1">
    <location>
        <begin position="121"/>
        <end position="140"/>
    </location>
</feature>
<evidence type="ECO:0000313" key="3">
    <source>
        <dbReference type="RefSeq" id="XP_052755547.1"/>
    </source>
</evidence>
<protein>
    <submittedName>
        <fullName evidence="3">Uncharacterized protein LOC116412797</fullName>
    </submittedName>
</protein>
<feature type="region of interest" description="Disordered" evidence="1">
    <location>
        <begin position="117"/>
        <end position="152"/>
    </location>
</feature>
<gene>
    <name evidence="3" type="primary">LOC116412797</name>
</gene>
<feature type="compositionally biased region" description="Polar residues" evidence="1">
    <location>
        <begin position="141"/>
        <end position="152"/>
    </location>
</feature>
<evidence type="ECO:0000313" key="2">
    <source>
        <dbReference type="Proteomes" id="UP001652740"/>
    </source>
</evidence>
<proteinExistence type="predicted"/>
<name>A0ABM3MW15_GALME</name>
<keyword evidence="2" id="KW-1185">Reference proteome</keyword>
<dbReference type="Proteomes" id="UP001652740">
    <property type="component" value="Unplaced"/>
</dbReference>
<dbReference type="GeneID" id="116412797"/>
<organism evidence="2 3">
    <name type="scientific">Galleria mellonella</name>
    <name type="common">Greater wax moth</name>
    <dbReference type="NCBI Taxonomy" id="7137"/>
    <lineage>
        <taxon>Eukaryota</taxon>
        <taxon>Metazoa</taxon>
        <taxon>Ecdysozoa</taxon>
        <taxon>Arthropoda</taxon>
        <taxon>Hexapoda</taxon>
        <taxon>Insecta</taxon>
        <taxon>Pterygota</taxon>
        <taxon>Neoptera</taxon>
        <taxon>Endopterygota</taxon>
        <taxon>Lepidoptera</taxon>
        <taxon>Glossata</taxon>
        <taxon>Ditrysia</taxon>
        <taxon>Pyraloidea</taxon>
        <taxon>Pyralidae</taxon>
        <taxon>Galleriinae</taxon>
        <taxon>Galleria</taxon>
    </lineage>
</organism>
<dbReference type="RefSeq" id="XP_052755547.1">
    <property type="nucleotide sequence ID" value="XM_052899587.1"/>
</dbReference>
<evidence type="ECO:0000256" key="1">
    <source>
        <dbReference type="SAM" id="MobiDB-lite"/>
    </source>
</evidence>